<dbReference type="Proteomes" id="UP000449004">
    <property type="component" value="Unassembled WGS sequence"/>
</dbReference>
<proteinExistence type="predicted"/>
<sequence length="219" mass="25724">MRTYFHVPFSDNQCAREAGLKFDGAYKTHYTEETKTALTAKTLWVEVSNPQPIKELIGEDRDYEGNTLFVDILPMKCWFVNAKHLIVPADWKRLSKGLRERSNFSCECCGKKESLQEDFGALEVHERWDYDETTQRQTLKRLISLCHMCHRTTHWGYATLNNEEADVRTHFRSVNQVDYAVVDRHVKDAYALWNDRNTVEWIIDYTILTQSDLRLKGPQ</sequence>
<evidence type="ECO:0000313" key="1">
    <source>
        <dbReference type="EMBL" id="KAB7628925.1"/>
    </source>
</evidence>
<comment type="caution">
    <text evidence="1">The sequence shown here is derived from an EMBL/GenBank/DDBJ whole genome shotgun (WGS) entry which is preliminary data.</text>
</comment>
<dbReference type="RefSeq" id="WP_152154031.1">
    <property type="nucleotide sequence ID" value="NZ_WELC01000023.1"/>
</dbReference>
<accession>A0A7V8CBY1</accession>
<evidence type="ECO:0000313" key="2">
    <source>
        <dbReference type="Proteomes" id="UP000449004"/>
    </source>
</evidence>
<gene>
    <name evidence="1" type="ORF">F9K92_15890</name>
</gene>
<evidence type="ECO:0008006" key="3">
    <source>
        <dbReference type="Google" id="ProtNLM"/>
    </source>
</evidence>
<reference evidence="1 2" key="1">
    <citation type="submission" date="2019-10" db="EMBL/GenBank/DDBJ databases">
        <title>Halotolerant bacteria associated to Saharan-endemic halophytes Stipa tenacissima L. and Atriplex halimus L mitigate salt stress and promote growth of tomato plants.</title>
        <authorList>
            <person name="Dif G."/>
        </authorList>
    </citation>
    <scope>NUCLEOTIDE SEQUENCE [LARGE SCALE GENOMIC DNA]</scope>
    <source>
        <strain evidence="1 2">IS26</strain>
    </source>
</reference>
<dbReference type="EMBL" id="WELC01000023">
    <property type="protein sequence ID" value="KAB7628925.1"/>
    <property type="molecule type" value="Genomic_DNA"/>
</dbReference>
<organism evidence="1 2">
    <name type="scientific">Stenotrophomonas rhizophila</name>
    <dbReference type="NCBI Taxonomy" id="216778"/>
    <lineage>
        <taxon>Bacteria</taxon>
        <taxon>Pseudomonadati</taxon>
        <taxon>Pseudomonadota</taxon>
        <taxon>Gammaproteobacteria</taxon>
        <taxon>Lysobacterales</taxon>
        <taxon>Lysobacteraceae</taxon>
        <taxon>Stenotrophomonas</taxon>
    </lineage>
</organism>
<name>A0A7V8CBY1_9GAMM</name>
<dbReference type="AlphaFoldDB" id="A0A7V8CBY1"/>
<protein>
    <recommendedName>
        <fullName evidence="3">HNH endonuclease</fullName>
    </recommendedName>
</protein>